<keyword evidence="3" id="KW-1185">Reference proteome</keyword>
<evidence type="ECO:0008006" key="4">
    <source>
        <dbReference type="Google" id="ProtNLM"/>
    </source>
</evidence>
<feature type="compositionally biased region" description="Basic and acidic residues" evidence="1">
    <location>
        <begin position="335"/>
        <end position="347"/>
    </location>
</feature>
<feature type="compositionally biased region" description="Acidic residues" evidence="1">
    <location>
        <begin position="286"/>
        <end position="334"/>
    </location>
</feature>
<protein>
    <recommendedName>
        <fullName evidence="4">Ubiquitin-like protease family profile domain-containing protein</fullName>
    </recommendedName>
</protein>
<feature type="compositionally biased region" description="Basic and acidic residues" evidence="1">
    <location>
        <begin position="373"/>
        <end position="383"/>
    </location>
</feature>
<dbReference type="Gene3D" id="3.40.395.10">
    <property type="entry name" value="Adenoviral Proteinase, Chain A"/>
    <property type="match status" value="1"/>
</dbReference>
<feature type="region of interest" description="Disordered" evidence="1">
    <location>
        <begin position="1"/>
        <end position="63"/>
    </location>
</feature>
<feature type="region of interest" description="Disordered" evidence="1">
    <location>
        <begin position="524"/>
        <end position="580"/>
    </location>
</feature>
<feature type="compositionally biased region" description="Polar residues" evidence="1">
    <location>
        <begin position="25"/>
        <end position="35"/>
    </location>
</feature>
<name>A0A1J7IXX8_9PEZI</name>
<dbReference type="SUPFAM" id="SSF54001">
    <property type="entry name" value="Cysteine proteinases"/>
    <property type="match status" value="1"/>
</dbReference>
<evidence type="ECO:0000313" key="2">
    <source>
        <dbReference type="EMBL" id="OIW22456.1"/>
    </source>
</evidence>
<gene>
    <name evidence="2" type="ORF">CONLIGDRAFT_638324</name>
</gene>
<feature type="compositionally biased region" description="Polar residues" evidence="1">
    <location>
        <begin position="546"/>
        <end position="555"/>
    </location>
</feature>
<dbReference type="InParanoid" id="A0A1J7IXX8"/>
<accession>A0A1J7IXX8</accession>
<proteinExistence type="predicted"/>
<feature type="compositionally biased region" description="Polar residues" evidence="1">
    <location>
        <begin position="46"/>
        <end position="63"/>
    </location>
</feature>
<dbReference type="AlphaFoldDB" id="A0A1J7IXX8"/>
<dbReference type="Proteomes" id="UP000182658">
    <property type="component" value="Unassembled WGS sequence"/>
</dbReference>
<reference evidence="2 3" key="1">
    <citation type="submission" date="2016-10" db="EMBL/GenBank/DDBJ databases">
        <title>Draft genome sequence of Coniochaeta ligniaria NRRL30616, a lignocellulolytic fungus for bioabatement of inhibitors in plant biomass hydrolysates.</title>
        <authorList>
            <consortium name="DOE Joint Genome Institute"/>
            <person name="Jimenez D.J."/>
            <person name="Hector R.E."/>
            <person name="Riley R."/>
            <person name="Sun H."/>
            <person name="Grigoriev I.V."/>
            <person name="Van Elsas J.D."/>
            <person name="Nichols N.N."/>
        </authorList>
    </citation>
    <scope>NUCLEOTIDE SEQUENCE [LARGE SCALE GENOMIC DNA]</scope>
    <source>
        <strain evidence="2 3">NRRL 30616</strain>
    </source>
</reference>
<feature type="compositionally biased region" description="Low complexity" evidence="1">
    <location>
        <begin position="565"/>
        <end position="580"/>
    </location>
</feature>
<dbReference type="EMBL" id="KV875114">
    <property type="protein sequence ID" value="OIW22456.1"/>
    <property type="molecule type" value="Genomic_DNA"/>
</dbReference>
<sequence length="1014" mass="110874">MAPHLRHSSSSSLAATVAARASTPPGTDSDASNGVTPRRRSVRTAAKTNATNRSSPMPGSTGTITKEELAALIDALKRADSDHRACVAFRAKWRNLIRGYCARSTGDQFNFPSWALARLGPDIVLKCLRGEFGDKALDDSYRDKSSKSTIVKLARRFQLTDVRLLALWFGVGDDEIDTRFPCRKTWLELHSLLCSDDSDEGHEANRFFTEDYPKVMRSWAERNSLDPETFEGRKRSVMARQPYQDGGAYTRLKPRDLACIRIRVNANHAQVTGDEGMSAEDKDEKEAEEDGDEIEVEGEEEEAEEDGDEIEVEEEEEEAEQEEEEAEEEEEEDGADQHTDKHIDNGKKNAKAPSLFPPPRTCFSQPPVTRSTSEGHKSSEEQDKITVDTLTDSKMAGPVAMTVPTTASDPKPTTNVGVGAKDAETVFRDGIPRDESPPRQFKCIRQLAGLTPFTPSAPVTPLTPVITSTVLSQNSTIFTSTEPETTNKFIRQVAGSTPVTPSTVLSQNSTIFTSRELDTTTMTLMSADGPGRQNDHDAATSRKRSSSLGFETPTTKRLRPDQMIPVSSGPSSSAPAPAGMPAVKTGPMASTAYMVAPPGCPGSPVTKTAISLDGANEEVNPSNGPSAIGNELSDPNKWLSGATVSWFLIMITSCTRTIGDLDLPLDVDDATLTKARQTIARKAVDAGALGLTQLISGINHGQHWMLIVLRGVEVLGLYDSIDSEPTKTRAVLDKVRNLLPQRTATEHEVEIYRCPKQNDIVNCGVHTIVVAMFMATETLIPQSLNIRLWRLLLVAMNNKIALSSALSQDLVRFAVAEDEVDASLRTPTLEPLPSTVMTIPIIDTWLDQITAMARSAHEMASHSVAWYSQRRENVATVLAWVTVEAQPVLSRLVDCAAEVLDTFDDKQAAILRGRAMLEDFVDKLNNGDPEIVGCRNTLASARDDLQQSARLERALQQKCERAKDTKTVIEGLCLPQLEKQLCQTVQEYEMHVVWASGVLVRLTKPLVSPQGQGA</sequence>
<dbReference type="InterPro" id="IPR038765">
    <property type="entry name" value="Papain-like_cys_pep_sf"/>
</dbReference>
<dbReference type="OrthoDB" id="5055018at2759"/>
<feature type="compositionally biased region" description="Polar residues" evidence="1">
    <location>
        <begin position="362"/>
        <end position="372"/>
    </location>
</feature>
<evidence type="ECO:0000313" key="3">
    <source>
        <dbReference type="Proteomes" id="UP000182658"/>
    </source>
</evidence>
<organism evidence="2 3">
    <name type="scientific">Coniochaeta ligniaria NRRL 30616</name>
    <dbReference type="NCBI Taxonomy" id="1408157"/>
    <lineage>
        <taxon>Eukaryota</taxon>
        <taxon>Fungi</taxon>
        <taxon>Dikarya</taxon>
        <taxon>Ascomycota</taxon>
        <taxon>Pezizomycotina</taxon>
        <taxon>Sordariomycetes</taxon>
        <taxon>Sordariomycetidae</taxon>
        <taxon>Coniochaetales</taxon>
        <taxon>Coniochaetaceae</taxon>
        <taxon>Coniochaeta</taxon>
    </lineage>
</organism>
<dbReference type="STRING" id="1408157.A0A1J7IXX8"/>
<feature type="region of interest" description="Disordered" evidence="1">
    <location>
        <begin position="270"/>
        <end position="383"/>
    </location>
</feature>
<feature type="compositionally biased region" description="Low complexity" evidence="1">
    <location>
        <begin position="8"/>
        <end position="24"/>
    </location>
</feature>
<evidence type="ECO:0000256" key="1">
    <source>
        <dbReference type="SAM" id="MobiDB-lite"/>
    </source>
</evidence>